<proteinExistence type="predicted"/>
<organism evidence="1 2">
    <name type="scientific">Puniceibacterium antarcticum</name>
    <dbReference type="NCBI Taxonomy" id="1206336"/>
    <lineage>
        <taxon>Bacteria</taxon>
        <taxon>Pseudomonadati</taxon>
        <taxon>Pseudomonadota</taxon>
        <taxon>Alphaproteobacteria</taxon>
        <taxon>Rhodobacterales</taxon>
        <taxon>Paracoccaceae</taxon>
        <taxon>Puniceibacterium</taxon>
    </lineage>
</organism>
<name>A0A2G8R8N5_9RHOB</name>
<keyword evidence="2" id="KW-1185">Reference proteome</keyword>
<dbReference type="AlphaFoldDB" id="A0A2G8R8N5"/>
<dbReference type="EMBL" id="AWWI01000151">
    <property type="protein sequence ID" value="PIL17863.1"/>
    <property type="molecule type" value="Genomic_DNA"/>
</dbReference>
<sequence length="47" mass="5301">MLDGYMGSGALLNIHAILINLMNELHHLKGDLYNHLGTLMIRPELDE</sequence>
<evidence type="ECO:0000313" key="1">
    <source>
        <dbReference type="EMBL" id="PIL17863.1"/>
    </source>
</evidence>
<reference evidence="1 2" key="1">
    <citation type="submission" date="2013-09" db="EMBL/GenBank/DDBJ databases">
        <title>Genome sequencing of Phaeobacter antarcticus sp. nov. SM1211.</title>
        <authorList>
            <person name="Zhang X.-Y."/>
            <person name="Liu C."/>
            <person name="Chen X.-L."/>
            <person name="Xie B.-B."/>
            <person name="Qin Q.-L."/>
            <person name="Rong J.-C."/>
            <person name="Zhang Y.-Z."/>
        </authorList>
    </citation>
    <scope>NUCLEOTIDE SEQUENCE [LARGE SCALE GENOMIC DNA]</scope>
    <source>
        <strain evidence="1 2">SM1211</strain>
    </source>
</reference>
<evidence type="ECO:0000313" key="2">
    <source>
        <dbReference type="Proteomes" id="UP000231259"/>
    </source>
</evidence>
<dbReference type="Proteomes" id="UP000231259">
    <property type="component" value="Unassembled WGS sequence"/>
</dbReference>
<gene>
    <name evidence="1" type="ORF">P775_22815</name>
</gene>
<comment type="caution">
    <text evidence="1">The sequence shown here is derived from an EMBL/GenBank/DDBJ whole genome shotgun (WGS) entry which is preliminary data.</text>
</comment>
<protein>
    <submittedName>
        <fullName evidence="1">Uncharacterized protein</fullName>
    </submittedName>
</protein>
<accession>A0A2G8R8N5</accession>